<proteinExistence type="inferred from homology"/>
<dbReference type="InterPro" id="IPR025736">
    <property type="entry name" value="PucR_C-HTH_dom"/>
</dbReference>
<dbReference type="PANTHER" id="PTHR33744">
    <property type="entry name" value="CARBOHYDRATE DIACID REGULATOR"/>
    <property type="match status" value="1"/>
</dbReference>
<evidence type="ECO:0000256" key="1">
    <source>
        <dbReference type="ARBA" id="ARBA00006754"/>
    </source>
</evidence>
<dbReference type="EMBL" id="JAAGMN010002457">
    <property type="protein sequence ID" value="NEE09605.1"/>
    <property type="molecule type" value="Genomic_DNA"/>
</dbReference>
<dbReference type="InterPro" id="IPR041522">
    <property type="entry name" value="CdaR_GGDEF"/>
</dbReference>
<organism evidence="4">
    <name type="scientific">Streptomyces sp. SID7499</name>
    <dbReference type="NCBI Taxonomy" id="2706086"/>
    <lineage>
        <taxon>Bacteria</taxon>
        <taxon>Bacillati</taxon>
        <taxon>Actinomycetota</taxon>
        <taxon>Actinomycetes</taxon>
        <taxon>Kitasatosporales</taxon>
        <taxon>Streptomycetaceae</taxon>
        <taxon>Streptomyces</taxon>
    </lineage>
</organism>
<dbReference type="PANTHER" id="PTHR33744:SF1">
    <property type="entry name" value="DNA-BINDING TRANSCRIPTIONAL ACTIVATOR ADER"/>
    <property type="match status" value="1"/>
</dbReference>
<comment type="caution">
    <text evidence="4">The sequence shown here is derived from an EMBL/GenBank/DDBJ whole genome shotgun (WGS) entry which is preliminary data.</text>
</comment>
<dbReference type="InterPro" id="IPR042070">
    <property type="entry name" value="PucR_C-HTH_sf"/>
</dbReference>
<protein>
    <submittedName>
        <fullName evidence="4">PucR family transcriptional regulator</fullName>
    </submittedName>
</protein>
<reference evidence="4" key="1">
    <citation type="submission" date="2020-01" db="EMBL/GenBank/DDBJ databases">
        <title>Insect and environment-associated Actinomycetes.</title>
        <authorList>
            <person name="Currrie C."/>
            <person name="Chevrette M."/>
            <person name="Carlson C."/>
            <person name="Stubbendieck R."/>
            <person name="Wendt-Pienkowski E."/>
        </authorList>
    </citation>
    <scope>NUCLEOTIDE SEQUENCE</scope>
    <source>
        <strain evidence="4">SID7499</strain>
    </source>
</reference>
<dbReference type="Pfam" id="PF13556">
    <property type="entry name" value="HTH_30"/>
    <property type="match status" value="1"/>
</dbReference>
<dbReference type="Gene3D" id="1.10.10.2840">
    <property type="entry name" value="PucR C-terminal helix-turn-helix domain"/>
    <property type="match status" value="1"/>
</dbReference>
<dbReference type="AlphaFoldDB" id="A0A6G3WVR2"/>
<accession>A0A6G3WVR2</accession>
<dbReference type="Pfam" id="PF17853">
    <property type="entry name" value="GGDEF_2"/>
    <property type="match status" value="1"/>
</dbReference>
<evidence type="ECO:0000313" key="4">
    <source>
        <dbReference type="EMBL" id="NEE09605.1"/>
    </source>
</evidence>
<dbReference type="InterPro" id="IPR051448">
    <property type="entry name" value="CdaR-like_regulators"/>
</dbReference>
<sequence>AAARDGGTVLLLPLGPGDTATGLARRVARHLGTAVHAPVTVGASAPSEDLATRPETVATAYAEARRCLEALRVLGRAGDGAAAEDFGFLGLLLAGDRDIPGFVDRTIGQVVAYDRRRGTELLRTLDAYFACGMSPARTKDELHVHVNTVAQRLERVGRLLGDDWQSPARALEIQLALRLHQLSAPAQH</sequence>
<evidence type="ECO:0000259" key="3">
    <source>
        <dbReference type="Pfam" id="PF17853"/>
    </source>
</evidence>
<gene>
    <name evidence="4" type="ORF">G3M58_24525</name>
</gene>
<feature type="non-terminal residue" evidence="4">
    <location>
        <position position="1"/>
    </location>
</feature>
<name>A0A6G3WVR2_9ACTN</name>
<comment type="similarity">
    <text evidence="1">Belongs to the CdaR family.</text>
</comment>
<evidence type="ECO:0000259" key="2">
    <source>
        <dbReference type="Pfam" id="PF13556"/>
    </source>
</evidence>
<feature type="domain" description="CdaR GGDEF-like" evidence="3">
    <location>
        <begin position="2"/>
        <end position="70"/>
    </location>
</feature>
<feature type="domain" description="PucR C-terminal helix-turn-helix" evidence="2">
    <location>
        <begin position="121"/>
        <end position="179"/>
    </location>
</feature>